<reference evidence="6" key="1">
    <citation type="journal article" date="2012" name="Environ. Microbiol.">
        <title>Genomic content of uncultured Bacteroidetes from contrasting oceanic provinces in the North Atlantic Ocean.</title>
        <authorList>
            <person name="Gomez-Pereira P.R."/>
            <person name="Schuler M."/>
            <person name="Fuchs B.M."/>
            <person name="Bennke C."/>
            <person name="Teeling H."/>
            <person name="Waldmann J."/>
            <person name="Richter M."/>
            <person name="Barbe V."/>
            <person name="Bataille E."/>
            <person name="Glockner F.O."/>
            <person name="Amann R."/>
        </authorList>
    </citation>
    <scope>NUCLEOTIDE SEQUENCE</scope>
</reference>
<keyword evidence="2" id="KW-0479">Metal-binding</keyword>
<name>H6REP7_9BACT</name>
<dbReference type="InterPro" id="IPR041602">
    <property type="entry name" value="Quercetinase_C"/>
</dbReference>
<accession>H6REP7</accession>
<evidence type="ECO:0000259" key="5">
    <source>
        <dbReference type="Pfam" id="PF17954"/>
    </source>
</evidence>
<evidence type="ECO:0000313" key="6">
    <source>
        <dbReference type="EMBL" id="CCF99508.1"/>
    </source>
</evidence>
<dbReference type="GO" id="GO:0016491">
    <property type="term" value="F:oxidoreductase activity"/>
    <property type="evidence" value="ECO:0007669"/>
    <property type="project" value="UniProtKB-KW"/>
</dbReference>
<sequence length="237" mass="27183">MKTIYHSAETRGNANHGWLNANHSFSFAQFYDPKRMNFGALRVLNDDTIAPGKGFGTHPHDNMEIITIPLKGDLEHKDSMGNVGAINEGEIQVMSAGTGVYHSEYNKNQDKLINLLQLWIIPKTRNVEPRYDQKSFREFKKTNAFYQVLSPNKYDDGVWIHQDAWFHMGEFNRDTETEYITKKKGNGVYIFVIEGTFKVGDQQLNQRDALGVWEANKISFVVQPYSKVLLVDVPMSF</sequence>
<organism evidence="6">
    <name type="scientific">uncultured Flavobacteriia bacterium</name>
    <dbReference type="NCBI Taxonomy" id="212695"/>
    <lineage>
        <taxon>Bacteria</taxon>
        <taxon>Pseudomonadati</taxon>
        <taxon>Bacteroidota</taxon>
        <taxon>Flavobacteriia</taxon>
        <taxon>environmental samples</taxon>
    </lineage>
</organism>
<protein>
    <submittedName>
        <fullName evidence="6">Pirin domain protein</fullName>
        <ecNumber evidence="6">1.13.11.-</ecNumber>
    </submittedName>
</protein>
<dbReference type="PANTHER" id="PTHR43212">
    <property type="entry name" value="QUERCETIN 2,3-DIOXYGENASE"/>
    <property type="match status" value="1"/>
</dbReference>
<feature type="binding site" evidence="2">
    <location>
        <position position="104"/>
    </location>
    <ligand>
        <name>Fe cation</name>
        <dbReference type="ChEBI" id="CHEBI:24875"/>
    </ligand>
</feature>
<keyword evidence="6" id="KW-0560">Oxidoreductase</keyword>
<dbReference type="GO" id="GO:0046872">
    <property type="term" value="F:metal ion binding"/>
    <property type="evidence" value="ECO:0007669"/>
    <property type="project" value="UniProtKB-KW"/>
</dbReference>
<gene>
    <name evidence="6" type="ORF">VIS_S18BIA10026</name>
</gene>
<dbReference type="CDD" id="cd02910">
    <property type="entry name" value="cupin_Yhhw_N"/>
    <property type="match status" value="1"/>
</dbReference>
<feature type="binding site" evidence="2">
    <location>
        <position position="102"/>
    </location>
    <ligand>
        <name>Fe cation</name>
        <dbReference type="ChEBI" id="CHEBI:24875"/>
    </ligand>
</feature>
<dbReference type="InterPro" id="IPR012093">
    <property type="entry name" value="Pirin"/>
</dbReference>
<evidence type="ECO:0000256" key="3">
    <source>
        <dbReference type="RuleBase" id="RU003457"/>
    </source>
</evidence>
<dbReference type="InterPro" id="IPR011051">
    <property type="entry name" value="RmlC_Cupin_sf"/>
</dbReference>
<comment type="similarity">
    <text evidence="1 3">Belongs to the pirin family.</text>
</comment>
<dbReference type="Pfam" id="PF17954">
    <property type="entry name" value="Pirin_C_2"/>
    <property type="match status" value="1"/>
</dbReference>
<dbReference type="EMBL" id="FO117581">
    <property type="protein sequence ID" value="CCF99508.1"/>
    <property type="molecule type" value="Genomic_DNA"/>
</dbReference>
<dbReference type="InterPro" id="IPR014710">
    <property type="entry name" value="RmlC-like_jellyroll"/>
</dbReference>
<evidence type="ECO:0000259" key="4">
    <source>
        <dbReference type="Pfam" id="PF02678"/>
    </source>
</evidence>
<dbReference type="Gene3D" id="2.60.120.10">
    <property type="entry name" value="Jelly Rolls"/>
    <property type="match status" value="2"/>
</dbReference>
<dbReference type="InterPro" id="IPR003829">
    <property type="entry name" value="Pirin_N_dom"/>
</dbReference>
<evidence type="ECO:0000256" key="2">
    <source>
        <dbReference type="PIRSR" id="PIRSR006232-1"/>
    </source>
</evidence>
<dbReference type="Pfam" id="PF02678">
    <property type="entry name" value="Pirin"/>
    <property type="match status" value="1"/>
</dbReference>
<dbReference type="SUPFAM" id="SSF51182">
    <property type="entry name" value="RmlC-like cupins"/>
    <property type="match status" value="1"/>
</dbReference>
<dbReference type="PIRSF" id="PIRSF006232">
    <property type="entry name" value="Pirin"/>
    <property type="match status" value="1"/>
</dbReference>
<feature type="binding site" evidence="2">
    <location>
        <position position="60"/>
    </location>
    <ligand>
        <name>Fe cation</name>
        <dbReference type="ChEBI" id="CHEBI:24875"/>
    </ligand>
</feature>
<dbReference type="AlphaFoldDB" id="H6REP7"/>
<dbReference type="EC" id="1.13.11.-" evidence="6"/>
<keyword evidence="2" id="KW-0408">Iron</keyword>
<proteinExistence type="inferred from homology"/>
<feature type="domain" description="Pirin N-terminal" evidence="4">
    <location>
        <begin position="13"/>
        <end position="120"/>
    </location>
</feature>
<feature type="binding site" evidence="2">
    <location>
        <position position="58"/>
    </location>
    <ligand>
        <name>Fe cation</name>
        <dbReference type="ChEBI" id="CHEBI:24875"/>
    </ligand>
</feature>
<comment type="cofactor">
    <cofactor evidence="2">
        <name>Fe cation</name>
        <dbReference type="ChEBI" id="CHEBI:24875"/>
    </cofactor>
    <text evidence="2">Binds 1 Fe cation per subunit.</text>
</comment>
<evidence type="ECO:0000256" key="1">
    <source>
        <dbReference type="ARBA" id="ARBA00008416"/>
    </source>
</evidence>
<dbReference type="PANTHER" id="PTHR43212:SF3">
    <property type="entry name" value="QUERCETIN 2,3-DIOXYGENASE"/>
    <property type="match status" value="1"/>
</dbReference>
<feature type="domain" description="Quercetin 2,3-dioxygenase C-terminal cupin" evidence="5">
    <location>
        <begin position="148"/>
        <end position="233"/>
    </location>
</feature>
<reference evidence="6" key="2">
    <citation type="submission" date="2012-02" db="EMBL/GenBank/DDBJ databases">
        <authorList>
            <person name="Genoscope - CEA"/>
        </authorList>
    </citation>
    <scope>NUCLEOTIDE SEQUENCE</scope>
</reference>